<dbReference type="PANTHER" id="PTHR30290">
    <property type="entry name" value="PERIPLASMIC BINDING COMPONENT OF ABC TRANSPORTER"/>
    <property type="match status" value="1"/>
</dbReference>
<keyword evidence="3" id="KW-0732">Signal</keyword>
<comment type="similarity">
    <text evidence="1">Belongs to the bacterial solute-binding protein 5 family.</text>
</comment>
<dbReference type="Gene3D" id="3.40.190.10">
    <property type="entry name" value="Periplasmic binding protein-like II"/>
    <property type="match status" value="1"/>
</dbReference>
<dbReference type="InterPro" id="IPR000914">
    <property type="entry name" value="SBP_5_dom"/>
</dbReference>
<gene>
    <name evidence="5" type="ORF">METZ01_LOCUS515240</name>
</gene>
<evidence type="ECO:0000259" key="4">
    <source>
        <dbReference type="Pfam" id="PF00496"/>
    </source>
</evidence>
<dbReference type="GO" id="GO:0015833">
    <property type="term" value="P:peptide transport"/>
    <property type="evidence" value="ECO:0007669"/>
    <property type="project" value="TreeGrafter"/>
</dbReference>
<evidence type="ECO:0000256" key="1">
    <source>
        <dbReference type="ARBA" id="ARBA00005695"/>
    </source>
</evidence>
<proteinExistence type="inferred from homology"/>
<organism evidence="5">
    <name type="scientific">marine metagenome</name>
    <dbReference type="NCBI Taxonomy" id="408172"/>
    <lineage>
        <taxon>unclassified sequences</taxon>
        <taxon>metagenomes</taxon>
        <taxon>ecological metagenomes</taxon>
    </lineage>
</organism>
<evidence type="ECO:0000256" key="2">
    <source>
        <dbReference type="ARBA" id="ARBA00022448"/>
    </source>
</evidence>
<protein>
    <recommendedName>
        <fullName evidence="4">Solute-binding protein family 5 domain-containing protein</fullName>
    </recommendedName>
</protein>
<dbReference type="PANTHER" id="PTHR30290:SF9">
    <property type="entry name" value="OLIGOPEPTIDE-BINDING PROTEIN APPA"/>
    <property type="match status" value="1"/>
</dbReference>
<evidence type="ECO:0000313" key="5">
    <source>
        <dbReference type="EMBL" id="SVE62386.1"/>
    </source>
</evidence>
<dbReference type="InterPro" id="IPR039424">
    <property type="entry name" value="SBP_5"/>
</dbReference>
<feature type="non-terminal residue" evidence="5">
    <location>
        <position position="174"/>
    </location>
</feature>
<sequence length="174" mass="18229">MKTGTITRRNLVFKFVGAAMLLSLGLVGTALAADITQTIKVGVPDLPPGKGNPFSALGTPSIYTWSALFDSLTLVDGKGVAQPALAVKWENVNPTTWRFTLRGGVSFSNGEPLSPEAVITGFNYIKSGKAGRSPIVRELKGVSSASASGGNAVDFVTKRPDPIFPNRIAALKVV</sequence>
<dbReference type="EMBL" id="UINC01230311">
    <property type="protein sequence ID" value="SVE62386.1"/>
    <property type="molecule type" value="Genomic_DNA"/>
</dbReference>
<dbReference type="AlphaFoldDB" id="A0A383EZT1"/>
<dbReference type="Pfam" id="PF00496">
    <property type="entry name" value="SBP_bac_5"/>
    <property type="match status" value="1"/>
</dbReference>
<reference evidence="5" key="1">
    <citation type="submission" date="2018-05" db="EMBL/GenBank/DDBJ databases">
        <authorList>
            <person name="Lanie J.A."/>
            <person name="Ng W.-L."/>
            <person name="Kazmierczak K.M."/>
            <person name="Andrzejewski T.M."/>
            <person name="Davidsen T.M."/>
            <person name="Wayne K.J."/>
            <person name="Tettelin H."/>
            <person name="Glass J.I."/>
            <person name="Rusch D."/>
            <person name="Podicherti R."/>
            <person name="Tsui H.-C.T."/>
            <person name="Winkler M.E."/>
        </authorList>
    </citation>
    <scope>NUCLEOTIDE SEQUENCE</scope>
</reference>
<dbReference type="SUPFAM" id="SSF53850">
    <property type="entry name" value="Periplasmic binding protein-like II"/>
    <property type="match status" value="1"/>
</dbReference>
<accession>A0A383EZT1</accession>
<dbReference type="GO" id="GO:1904680">
    <property type="term" value="F:peptide transmembrane transporter activity"/>
    <property type="evidence" value="ECO:0007669"/>
    <property type="project" value="TreeGrafter"/>
</dbReference>
<feature type="domain" description="Solute-binding protein family 5" evidence="4">
    <location>
        <begin position="82"/>
        <end position="171"/>
    </location>
</feature>
<name>A0A383EZT1_9ZZZZ</name>
<evidence type="ECO:0000256" key="3">
    <source>
        <dbReference type="ARBA" id="ARBA00022729"/>
    </source>
</evidence>
<keyword evidence="2" id="KW-0813">Transport</keyword>